<dbReference type="InterPro" id="IPR004358">
    <property type="entry name" value="Sig_transdc_His_kin-like_C"/>
</dbReference>
<feature type="domain" description="HAMP" evidence="13">
    <location>
        <begin position="184"/>
        <end position="251"/>
    </location>
</feature>
<dbReference type="SMART" id="SM00304">
    <property type="entry name" value="HAMP"/>
    <property type="match status" value="1"/>
</dbReference>
<comment type="subcellular location">
    <subcellularLocation>
        <location evidence="2">Cell membrane</location>
    </subcellularLocation>
</comment>
<dbReference type="EMBL" id="BAABJQ010000029">
    <property type="protein sequence ID" value="GAA5197193.1"/>
    <property type="molecule type" value="Genomic_DNA"/>
</dbReference>
<dbReference type="InterPro" id="IPR036097">
    <property type="entry name" value="HisK_dim/P_sf"/>
</dbReference>
<comment type="caution">
    <text evidence="14">The sequence shown here is derived from an EMBL/GenBank/DDBJ whole genome shotgun (WGS) entry which is preliminary data.</text>
</comment>
<dbReference type="SUPFAM" id="SSF55874">
    <property type="entry name" value="ATPase domain of HSP90 chaperone/DNA topoisomerase II/histidine kinase"/>
    <property type="match status" value="1"/>
</dbReference>
<dbReference type="PRINTS" id="PR00344">
    <property type="entry name" value="BCTRLSENSOR"/>
</dbReference>
<dbReference type="Pfam" id="PF02518">
    <property type="entry name" value="HATPase_c"/>
    <property type="match status" value="1"/>
</dbReference>
<evidence type="ECO:0000313" key="14">
    <source>
        <dbReference type="EMBL" id="GAA5197193.1"/>
    </source>
</evidence>
<comment type="catalytic activity">
    <reaction evidence="1">
        <text>ATP + protein L-histidine = ADP + protein N-phospho-L-histidine.</text>
        <dbReference type="EC" id="2.7.13.3"/>
    </reaction>
</comment>
<dbReference type="InterPro" id="IPR036890">
    <property type="entry name" value="HATPase_C_sf"/>
</dbReference>
<feature type="region of interest" description="Disordered" evidence="11">
    <location>
        <begin position="513"/>
        <end position="542"/>
    </location>
</feature>
<dbReference type="Proteomes" id="UP001501570">
    <property type="component" value="Unassembled WGS sequence"/>
</dbReference>
<dbReference type="CDD" id="cd00082">
    <property type="entry name" value="HisKA"/>
    <property type="match status" value="1"/>
</dbReference>
<evidence type="ECO:0000256" key="9">
    <source>
        <dbReference type="ARBA" id="ARBA00023012"/>
    </source>
</evidence>
<name>A0ABP9SKU4_9ACTN</name>
<dbReference type="GO" id="GO:0016301">
    <property type="term" value="F:kinase activity"/>
    <property type="evidence" value="ECO:0007669"/>
    <property type="project" value="UniProtKB-KW"/>
</dbReference>
<evidence type="ECO:0000256" key="2">
    <source>
        <dbReference type="ARBA" id="ARBA00004236"/>
    </source>
</evidence>
<feature type="domain" description="Histidine kinase" evidence="12">
    <location>
        <begin position="266"/>
        <end position="513"/>
    </location>
</feature>
<evidence type="ECO:0000256" key="5">
    <source>
        <dbReference type="ARBA" id="ARBA00022679"/>
    </source>
</evidence>
<dbReference type="SMART" id="SM00388">
    <property type="entry name" value="HisKA"/>
    <property type="match status" value="1"/>
</dbReference>
<dbReference type="PANTHER" id="PTHR45436">
    <property type="entry name" value="SENSOR HISTIDINE KINASE YKOH"/>
    <property type="match status" value="1"/>
</dbReference>
<evidence type="ECO:0000313" key="15">
    <source>
        <dbReference type="Proteomes" id="UP001501570"/>
    </source>
</evidence>
<dbReference type="PANTHER" id="PTHR45436:SF5">
    <property type="entry name" value="SENSOR HISTIDINE KINASE TRCS"/>
    <property type="match status" value="1"/>
</dbReference>
<keyword evidence="6" id="KW-0812">Transmembrane</keyword>
<proteinExistence type="predicted"/>
<evidence type="ECO:0000256" key="3">
    <source>
        <dbReference type="ARBA" id="ARBA00012438"/>
    </source>
</evidence>
<protein>
    <recommendedName>
        <fullName evidence="3">histidine kinase</fullName>
        <ecNumber evidence="3">2.7.13.3</ecNumber>
    </recommendedName>
</protein>
<dbReference type="InterPro" id="IPR050428">
    <property type="entry name" value="TCS_sensor_his_kinase"/>
</dbReference>
<keyword evidence="15" id="KW-1185">Reference proteome</keyword>
<evidence type="ECO:0000256" key="1">
    <source>
        <dbReference type="ARBA" id="ARBA00000085"/>
    </source>
</evidence>
<keyword evidence="10" id="KW-0472">Membrane</keyword>
<dbReference type="RefSeq" id="WP_345636658.1">
    <property type="nucleotide sequence ID" value="NZ_BAABJQ010000029.1"/>
</dbReference>
<reference evidence="15" key="1">
    <citation type="journal article" date="2019" name="Int. J. Syst. Evol. Microbiol.">
        <title>The Global Catalogue of Microorganisms (GCM) 10K type strain sequencing project: providing services to taxonomists for standard genome sequencing and annotation.</title>
        <authorList>
            <consortium name="The Broad Institute Genomics Platform"/>
            <consortium name="The Broad Institute Genome Sequencing Center for Infectious Disease"/>
            <person name="Wu L."/>
            <person name="Ma J."/>
        </authorList>
    </citation>
    <scope>NUCLEOTIDE SEQUENCE [LARGE SCALE GENOMIC DNA]</scope>
    <source>
        <strain evidence="15">JCM 18304</strain>
    </source>
</reference>
<evidence type="ECO:0000256" key="6">
    <source>
        <dbReference type="ARBA" id="ARBA00022692"/>
    </source>
</evidence>
<dbReference type="PROSITE" id="PS50885">
    <property type="entry name" value="HAMP"/>
    <property type="match status" value="1"/>
</dbReference>
<evidence type="ECO:0000259" key="13">
    <source>
        <dbReference type="PROSITE" id="PS50885"/>
    </source>
</evidence>
<gene>
    <name evidence="14" type="primary">phoR_3</name>
    <name evidence="14" type="ORF">GCM10023322_67860</name>
</gene>
<dbReference type="SMART" id="SM00387">
    <property type="entry name" value="HATPase_c"/>
    <property type="match status" value="1"/>
</dbReference>
<feature type="compositionally biased region" description="Acidic residues" evidence="11">
    <location>
        <begin position="516"/>
        <end position="533"/>
    </location>
</feature>
<dbReference type="Pfam" id="PF00512">
    <property type="entry name" value="HisKA"/>
    <property type="match status" value="1"/>
</dbReference>
<dbReference type="CDD" id="cd00075">
    <property type="entry name" value="HATPase"/>
    <property type="match status" value="1"/>
</dbReference>
<dbReference type="InterPro" id="IPR003660">
    <property type="entry name" value="HAMP_dom"/>
</dbReference>
<keyword evidence="9" id="KW-0902">Two-component regulatory system</keyword>
<dbReference type="CDD" id="cd06225">
    <property type="entry name" value="HAMP"/>
    <property type="match status" value="1"/>
</dbReference>
<feature type="region of interest" description="Disordered" evidence="11">
    <location>
        <begin position="213"/>
        <end position="232"/>
    </location>
</feature>
<dbReference type="PROSITE" id="PS50109">
    <property type="entry name" value="HIS_KIN"/>
    <property type="match status" value="1"/>
</dbReference>
<dbReference type="Gene3D" id="3.30.565.10">
    <property type="entry name" value="Histidine kinase-like ATPase, C-terminal domain"/>
    <property type="match status" value="1"/>
</dbReference>
<accession>A0ABP9SKU4</accession>
<organism evidence="14 15">
    <name type="scientific">Rugosimonospora acidiphila</name>
    <dbReference type="NCBI Taxonomy" id="556531"/>
    <lineage>
        <taxon>Bacteria</taxon>
        <taxon>Bacillati</taxon>
        <taxon>Actinomycetota</taxon>
        <taxon>Actinomycetes</taxon>
        <taxon>Micromonosporales</taxon>
        <taxon>Micromonosporaceae</taxon>
        <taxon>Rugosimonospora</taxon>
    </lineage>
</organism>
<dbReference type="Gene3D" id="1.10.287.130">
    <property type="match status" value="1"/>
</dbReference>
<evidence type="ECO:0000256" key="8">
    <source>
        <dbReference type="ARBA" id="ARBA00022989"/>
    </source>
</evidence>
<evidence type="ECO:0000256" key="10">
    <source>
        <dbReference type="ARBA" id="ARBA00023136"/>
    </source>
</evidence>
<dbReference type="EC" id="2.7.13.3" evidence="3"/>
<evidence type="ECO:0000259" key="12">
    <source>
        <dbReference type="PROSITE" id="PS50109"/>
    </source>
</evidence>
<sequence>MASRAAMRRPRHWREWTLRTRMVVAIATLAAIGILVTDAAGVLLLRGQLIHRIDDQLRIETRVPTHTAFNRNAFAVRRGPFGPDARVLGYHVDGTPVTTPAADDPDLGGFASLKTHAGEGPYTVNSWRVAVTFLPDTSFGPGYAVTAVSLADVQSTEEELLLIDVPVTALVLVLIGLAAATVVRIGLRPLTRMEQTAAEIAAGNLHGVALEPDRPGGARLSRVDDADPHTESGRLGTALNGMLGQIERALAARTASEQRLRQFLADASHELRTPLTSIQGFAELYRRGGAPPGPALDEAMGRIESEVGRMRLLVGDLLLLARMDEERPLERHPVDLLEVAADAARDAHVRVPTRFVGLGALDDSYDTFEPVTVLGDESRLRQVVTNLVANALQHTPDDARVEVRVGRPLPHLDAASGPPVAAVGAALGPGEPVAVLEVVDTGAGMRPEDARRAFERLYRADPSRARGLPGMHGGAGLGLSIVAAIVEAHGGRVELWTAPHAGARFRVLLPARPDADDAGADADDADADDELSDELQGSSEQI</sequence>
<dbReference type="SUPFAM" id="SSF47384">
    <property type="entry name" value="Homodimeric domain of signal transducing histidine kinase"/>
    <property type="match status" value="1"/>
</dbReference>
<evidence type="ECO:0000256" key="7">
    <source>
        <dbReference type="ARBA" id="ARBA00022777"/>
    </source>
</evidence>
<dbReference type="InterPro" id="IPR003594">
    <property type="entry name" value="HATPase_dom"/>
</dbReference>
<keyword evidence="4" id="KW-0597">Phosphoprotein</keyword>
<dbReference type="Gene3D" id="6.10.340.10">
    <property type="match status" value="1"/>
</dbReference>
<keyword evidence="7 14" id="KW-0418">Kinase</keyword>
<dbReference type="InterPro" id="IPR005467">
    <property type="entry name" value="His_kinase_dom"/>
</dbReference>
<dbReference type="InterPro" id="IPR003661">
    <property type="entry name" value="HisK_dim/P_dom"/>
</dbReference>
<evidence type="ECO:0000256" key="4">
    <source>
        <dbReference type="ARBA" id="ARBA00022553"/>
    </source>
</evidence>
<keyword evidence="8" id="KW-1133">Transmembrane helix</keyword>
<keyword evidence="5" id="KW-0808">Transferase</keyword>
<evidence type="ECO:0000256" key="11">
    <source>
        <dbReference type="SAM" id="MobiDB-lite"/>
    </source>
</evidence>